<keyword evidence="3" id="KW-1185">Reference proteome</keyword>
<feature type="compositionally biased region" description="Low complexity" evidence="1">
    <location>
        <begin position="397"/>
        <end position="406"/>
    </location>
</feature>
<dbReference type="Gene3D" id="3.30.497.10">
    <property type="entry name" value="Antithrombin, subunit I, domain 2"/>
    <property type="match status" value="1"/>
</dbReference>
<evidence type="ECO:0000256" key="1">
    <source>
        <dbReference type="SAM" id="MobiDB-lite"/>
    </source>
</evidence>
<organism evidence="2 3">
    <name type="scientific">Cnephaeus nilssonii</name>
    <name type="common">Northern bat</name>
    <name type="synonym">Eptesicus nilssonii</name>
    <dbReference type="NCBI Taxonomy" id="3371016"/>
    <lineage>
        <taxon>Eukaryota</taxon>
        <taxon>Metazoa</taxon>
        <taxon>Chordata</taxon>
        <taxon>Craniata</taxon>
        <taxon>Vertebrata</taxon>
        <taxon>Euteleostomi</taxon>
        <taxon>Mammalia</taxon>
        <taxon>Eutheria</taxon>
        <taxon>Laurasiatheria</taxon>
        <taxon>Chiroptera</taxon>
        <taxon>Yangochiroptera</taxon>
        <taxon>Vespertilionidae</taxon>
        <taxon>Cnephaeus</taxon>
    </lineage>
</organism>
<feature type="compositionally biased region" description="Low complexity" evidence="1">
    <location>
        <begin position="367"/>
        <end position="384"/>
    </location>
</feature>
<name>A0AA40I8P4_CNENI</name>
<comment type="caution">
    <text evidence="2">The sequence shown here is derived from an EMBL/GenBank/DDBJ whole genome shotgun (WGS) entry which is preliminary data.</text>
</comment>
<dbReference type="InterPro" id="IPR036186">
    <property type="entry name" value="Serpin_sf"/>
</dbReference>
<gene>
    <name evidence="2" type="ORF">QTO34_013790</name>
</gene>
<evidence type="ECO:0000313" key="3">
    <source>
        <dbReference type="Proteomes" id="UP001177744"/>
    </source>
</evidence>
<feature type="region of interest" description="Disordered" evidence="1">
    <location>
        <begin position="241"/>
        <end position="506"/>
    </location>
</feature>
<sequence>MFNDMEDVLGSLGMNDAFERIMADFPGMSSGRELFLSKVMHTYLCGVWEPLADLSHQLNIFSAATEAGEAPTTAAALASRSGKGHPAMHTERRTTKTDRQGRSWFRLTQQSSQGLNSRSYMESSSIRQETSTEERSHAYIAVVNNLFSYQCGPDGSRKLQFLKSCRWCFIKEKEQTQIHRTYQLNSCTGGVPLGGLQEWGRNPQSNAVCSSYLPLLLIRAPLSDSLWFGLGWTQGHCFTRIQGPTASPGPGAQAHPDPGARGLARTRGPGLTRIQGPAASPGPGAQGSPGSRGPRPRPDPGPRARPDPGPRAHPAPGARASPGPGAQGSPGSRGPRPRPDPGPRAHPAPGARGLARTRGPGLTRLQGPAASPGPGAQGSPGSRGPRPRPDPGPRAHPAPGARGLARTRGPGLTRLQGPAASPGPGAQGSPGSRGARPRPDPGFSLTRTQGRTASPRPRIQPHPDPGAHGLARTQGHVASPGPGAQPHPDPVPSLTQTQGHAASPGSRTQRGFVFLILFPVGQFHLSNSFGHFLRAPGQPPQNSLGGGLGEAPVCPVRGSGLVRGGCVGPWVCSGGQSPSVRTWPLPGR</sequence>
<feature type="compositionally biased region" description="Polar residues" evidence="1">
    <location>
        <begin position="493"/>
        <end position="506"/>
    </location>
</feature>
<evidence type="ECO:0000313" key="2">
    <source>
        <dbReference type="EMBL" id="KAK1345085.1"/>
    </source>
</evidence>
<accession>A0AA40I8P4</accession>
<feature type="compositionally biased region" description="Low complexity" evidence="1">
    <location>
        <begin position="314"/>
        <end position="334"/>
    </location>
</feature>
<feature type="region of interest" description="Disordered" evidence="1">
    <location>
        <begin position="78"/>
        <end position="99"/>
    </location>
</feature>
<dbReference type="Proteomes" id="UP001177744">
    <property type="component" value="Unassembled WGS sequence"/>
</dbReference>
<dbReference type="SUPFAM" id="SSF56574">
    <property type="entry name" value="Serpins"/>
    <property type="match status" value="1"/>
</dbReference>
<dbReference type="AlphaFoldDB" id="A0AA40I8P4"/>
<dbReference type="InterPro" id="IPR042178">
    <property type="entry name" value="Serpin_sf_1"/>
</dbReference>
<proteinExistence type="predicted"/>
<feature type="compositionally biased region" description="Low complexity" evidence="1">
    <location>
        <begin position="276"/>
        <end position="293"/>
    </location>
</feature>
<feature type="compositionally biased region" description="Basic and acidic residues" evidence="1">
    <location>
        <begin position="296"/>
        <end position="310"/>
    </location>
</feature>
<protein>
    <submittedName>
        <fullName evidence="2">Uncharacterized protein</fullName>
    </submittedName>
</protein>
<feature type="compositionally biased region" description="Basic and acidic residues" evidence="1">
    <location>
        <begin position="88"/>
        <end position="99"/>
    </location>
</feature>
<reference evidence="2" key="1">
    <citation type="submission" date="2023-06" db="EMBL/GenBank/DDBJ databases">
        <title>Reference genome for the Northern bat (Eptesicus nilssonii), a most northern bat species.</title>
        <authorList>
            <person name="Laine V.N."/>
            <person name="Pulliainen A.T."/>
            <person name="Lilley T.M."/>
        </authorList>
    </citation>
    <scope>NUCLEOTIDE SEQUENCE</scope>
    <source>
        <strain evidence="2">BLF_Eptnil</strain>
        <tissue evidence="2">Kidney</tissue>
    </source>
</reference>
<feature type="compositionally biased region" description="Low complexity" evidence="1">
    <location>
        <begin position="416"/>
        <end position="434"/>
    </location>
</feature>
<dbReference type="EMBL" id="JAULJE010000003">
    <property type="protein sequence ID" value="KAK1345085.1"/>
    <property type="molecule type" value="Genomic_DNA"/>
</dbReference>